<accession>A0ABV8LRG9</accession>
<dbReference type="Proteomes" id="UP001595816">
    <property type="component" value="Unassembled WGS sequence"/>
</dbReference>
<dbReference type="Gene3D" id="3.30.70.120">
    <property type="match status" value="1"/>
</dbReference>
<dbReference type="Pfam" id="PF03091">
    <property type="entry name" value="CutA1"/>
    <property type="match status" value="1"/>
</dbReference>
<protein>
    <submittedName>
        <fullName evidence="2">Divalent-cation tolerance protein CutA</fullName>
    </submittedName>
</protein>
<dbReference type="PANTHER" id="PTHR23419:SF8">
    <property type="entry name" value="FI09726P"/>
    <property type="match status" value="1"/>
</dbReference>
<name>A0ABV8LRG9_9ACTN</name>
<evidence type="ECO:0000256" key="1">
    <source>
        <dbReference type="ARBA" id="ARBA00010169"/>
    </source>
</evidence>
<comment type="caution">
    <text evidence="2">The sequence shown here is derived from an EMBL/GenBank/DDBJ whole genome shotgun (WGS) entry which is preliminary data.</text>
</comment>
<sequence>MQTDIVIVVTTTDSADGAHELARSAVSARLAACAQVHGPITSVYWWNGGVDEAREWRVEFKTTVERGPELSDHLRGMHSYDVPEIVCLPVVDGAASYLAWVRDSTRPAK</sequence>
<organism evidence="2 3">
    <name type="scientific">Hamadaea flava</name>
    <dbReference type="NCBI Taxonomy" id="1742688"/>
    <lineage>
        <taxon>Bacteria</taxon>
        <taxon>Bacillati</taxon>
        <taxon>Actinomycetota</taxon>
        <taxon>Actinomycetes</taxon>
        <taxon>Micromonosporales</taxon>
        <taxon>Micromonosporaceae</taxon>
        <taxon>Hamadaea</taxon>
    </lineage>
</organism>
<dbReference type="InterPro" id="IPR015867">
    <property type="entry name" value="N-reg_PII/ATP_PRibTrfase_C"/>
</dbReference>
<comment type="similarity">
    <text evidence="1">Belongs to the CutA family.</text>
</comment>
<dbReference type="SUPFAM" id="SSF54913">
    <property type="entry name" value="GlnB-like"/>
    <property type="match status" value="1"/>
</dbReference>
<dbReference type="PANTHER" id="PTHR23419">
    <property type="entry name" value="DIVALENT CATION TOLERANCE CUTA-RELATED"/>
    <property type="match status" value="1"/>
</dbReference>
<dbReference type="RefSeq" id="WP_253752074.1">
    <property type="nucleotide sequence ID" value="NZ_JAMZDZ010000001.1"/>
</dbReference>
<dbReference type="InterPro" id="IPR004323">
    <property type="entry name" value="Ion_tolerance_CutA"/>
</dbReference>
<evidence type="ECO:0000313" key="3">
    <source>
        <dbReference type="Proteomes" id="UP001595816"/>
    </source>
</evidence>
<dbReference type="InterPro" id="IPR011322">
    <property type="entry name" value="N-reg_PII-like_a/b"/>
</dbReference>
<keyword evidence="3" id="KW-1185">Reference proteome</keyword>
<gene>
    <name evidence="2" type="primary">cutA</name>
    <name evidence="2" type="ORF">ACFOZ4_20420</name>
</gene>
<dbReference type="EMBL" id="JBHSAY010000009">
    <property type="protein sequence ID" value="MFC4132983.1"/>
    <property type="molecule type" value="Genomic_DNA"/>
</dbReference>
<evidence type="ECO:0000313" key="2">
    <source>
        <dbReference type="EMBL" id="MFC4132983.1"/>
    </source>
</evidence>
<reference evidence="3" key="1">
    <citation type="journal article" date="2019" name="Int. J. Syst. Evol. Microbiol.">
        <title>The Global Catalogue of Microorganisms (GCM) 10K type strain sequencing project: providing services to taxonomists for standard genome sequencing and annotation.</title>
        <authorList>
            <consortium name="The Broad Institute Genomics Platform"/>
            <consortium name="The Broad Institute Genome Sequencing Center for Infectious Disease"/>
            <person name="Wu L."/>
            <person name="Ma J."/>
        </authorList>
    </citation>
    <scope>NUCLEOTIDE SEQUENCE [LARGE SCALE GENOMIC DNA]</scope>
    <source>
        <strain evidence="3">CGMCC 4.7289</strain>
    </source>
</reference>
<proteinExistence type="inferred from homology"/>